<geneLocation type="plasmid" evidence="4 5">
    <name>unnamed3</name>
</geneLocation>
<dbReference type="SUPFAM" id="SSF46894">
    <property type="entry name" value="C-terminal effector domain of the bipartite response regulators"/>
    <property type="match status" value="1"/>
</dbReference>
<dbReference type="InterPro" id="IPR036388">
    <property type="entry name" value="WH-like_DNA-bd_sf"/>
</dbReference>
<organism evidence="4 5">
    <name type="scientific">Rhizobium leguminosarum</name>
    <dbReference type="NCBI Taxonomy" id="384"/>
    <lineage>
        <taxon>Bacteria</taxon>
        <taxon>Pseudomonadati</taxon>
        <taxon>Pseudomonadota</taxon>
        <taxon>Alphaproteobacteria</taxon>
        <taxon>Hyphomicrobiales</taxon>
        <taxon>Rhizobiaceae</taxon>
        <taxon>Rhizobium/Agrobacterium group</taxon>
        <taxon>Rhizobium</taxon>
    </lineage>
</organism>
<dbReference type="Gene3D" id="1.10.10.10">
    <property type="entry name" value="Winged helix-like DNA-binding domain superfamily/Winged helix DNA-binding domain"/>
    <property type="match status" value="1"/>
</dbReference>
<dbReference type="PROSITE" id="PS51755">
    <property type="entry name" value="OMPR_PHOB"/>
    <property type="match status" value="1"/>
</dbReference>
<accession>A0A2Z4YS31</accession>
<name>A0A2Z4YS31_RHILE</name>
<keyword evidence="4" id="KW-0614">Plasmid</keyword>
<evidence type="ECO:0000313" key="4">
    <source>
        <dbReference type="EMBL" id="AXA44111.1"/>
    </source>
</evidence>
<feature type="domain" description="OmpR/PhoB-type" evidence="3">
    <location>
        <begin position="1"/>
        <end position="65"/>
    </location>
</feature>
<dbReference type="Pfam" id="PF00486">
    <property type="entry name" value="Trans_reg_C"/>
    <property type="match status" value="1"/>
</dbReference>
<dbReference type="CDD" id="cd00383">
    <property type="entry name" value="trans_reg_C"/>
    <property type="match status" value="1"/>
</dbReference>
<evidence type="ECO:0000256" key="1">
    <source>
        <dbReference type="ARBA" id="ARBA00023125"/>
    </source>
</evidence>
<dbReference type="GO" id="GO:0000160">
    <property type="term" value="P:phosphorelay signal transduction system"/>
    <property type="evidence" value="ECO:0007669"/>
    <property type="project" value="InterPro"/>
</dbReference>
<keyword evidence="1 2" id="KW-0238">DNA-binding</keyword>
<proteinExistence type="predicted"/>
<dbReference type="AlphaFoldDB" id="A0A2Z4YS31"/>
<gene>
    <name evidence="4" type="ORF">DLJ82_6140</name>
</gene>
<dbReference type="GO" id="GO:0006355">
    <property type="term" value="P:regulation of DNA-templated transcription"/>
    <property type="evidence" value="ECO:0007669"/>
    <property type="project" value="InterPro"/>
</dbReference>
<evidence type="ECO:0000256" key="2">
    <source>
        <dbReference type="PROSITE-ProRule" id="PRU01091"/>
    </source>
</evidence>
<dbReference type="GO" id="GO:0003677">
    <property type="term" value="F:DNA binding"/>
    <property type="evidence" value="ECO:0007669"/>
    <property type="project" value="UniProtKB-UniRule"/>
</dbReference>
<dbReference type="SMART" id="SM00862">
    <property type="entry name" value="Trans_reg_C"/>
    <property type="match status" value="1"/>
</dbReference>
<dbReference type="InterPro" id="IPR001867">
    <property type="entry name" value="OmpR/PhoB-type_DNA-bd"/>
</dbReference>
<reference evidence="4 5" key="1">
    <citation type="submission" date="2018-07" db="EMBL/GenBank/DDBJ databases">
        <title>Rhizobium leguminosarum strain:ATCC 14479 Genome sequencing and assembly.</title>
        <authorList>
            <person name="Chakraborty R."/>
        </authorList>
    </citation>
    <scope>NUCLEOTIDE SEQUENCE [LARGE SCALE GENOMIC DNA]</scope>
    <source>
        <strain evidence="4 5">ATCC 14479</strain>
        <plasmid evidence="5">Plasmid unnamed3</plasmid>
    </source>
</reference>
<evidence type="ECO:0000313" key="5">
    <source>
        <dbReference type="Proteomes" id="UP000251166"/>
    </source>
</evidence>
<evidence type="ECO:0000259" key="3">
    <source>
        <dbReference type="PROSITE" id="PS51755"/>
    </source>
</evidence>
<dbReference type="Proteomes" id="UP000251166">
    <property type="component" value="Plasmid unnamed3"/>
</dbReference>
<dbReference type="InterPro" id="IPR016032">
    <property type="entry name" value="Sig_transdc_resp-reg_C-effctor"/>
</dbReference>
<feature type="DNA-binding region" description="OmpR/PhoB-type" evidence="2">
    <location>
        <begin position="1"/>
        <end position="65"/>
    </location>
</feature>
<dbReference type="EMBL" id="CP030763">
    <property type="protein sequence ID" value="AXA44111.1"/>
    <property type="molecule type" value="Genomic_DNA"/>
</dbReference>
<protein>
    <submittedName>
        <fullName evidence="4">Transcriptional regulatory protein, C terminal family protein</fullName>
    </submittedName>
</protein>
<sequence length="74" mass="8002">MLHLLKEPGRVYLRHELALAAWPAGVFVDPKTVNVHIGRLRRALTSVAATDPIRTVRGVGYGLCPETEAASDAP</sequence>